<name>A0A137PCN2_CONC2</name>
<reference evidence="1 2" key="1">
    <citation type="journal article" date="2015" name="Genome Biol. Evol.">
        <title>Phylogenomic analyses indicate that early fungi evolved digesting cell walls of algal ancestors of land plants.</title>
        <authorList>
            <person name="Chang Y."/>
            <person name="Wang S."/>
            <person name="Sekimoto S."/>
            <person name="Aerts A.L."/>
            <person name="Choi C."/>
            <person name="Clum A."/>
            <person name="LaButti K.M."/>
            <person name="Lindquist E.A."/>
            <person name="Yee Ngan C."/>
            <person name="Ohm R.A."/>
            <person name="Salamov A.A."/>
            <person name="Grigoriev I.V."/>
            <person name="Spatafora J.W."/>
            <person name="Berbee M.L."/>
        </authorList>
    </citation>
    <scope>NUCLEOTIDE SEQUENCE [LARGE SCALE GENOMIC DNA]</scope>
    <source>
        <strain evidence="1 2">NRRL 28638</strain>
    </source>
</reference>
<keyword evidence="2" id="KW-1185">Reference proteome</keyword>
<sequence>MYSESIKYLSHKSNSNTNKNKIRNTYFKNRSCLANVLDFLAQEVVIIPGFYFSYIDGPSHMREDNVLVYDYDDVVFDQQIWELFDDIGLEDGYHLSIMDDYITIVSENRRSIFTNKDMEGGDIFGTIIWVQNYQELVENFSDKELKKVSKAIIHPILSANRWEEDVFNLDLEFFLELKVYKPEIIFKYNIDTYMSNICWDVYKKLKIKGLNGLVDQYIKDYEKCSDYDENELDSFHSIKLCKCGRLRPLCSLDEE</sequence>
<dbReference type="Proteomes" id="UP000070444">
    <property type="component" value="Unassembled WGS sequence"/>
</dbReference>
<evidence type="ECO:0000313" key="2">
    <source>
        <dbReference type="Proteomes" id="UP000070444"/>
    </source>
</evidence>
<proteinExistence type="predicted"/>
<dbReference type="AlphaFoldDB" id="A0A137PCN2"/>
<evidence type="ECO:0000313" key="1">
    <source>
        <dbReference type="EMBL" id="KXN72735.1"/>
    </source>
</evidence>
<organism evidence="1 2">
    <name type="scientific">Conidiobolus coronatus (strain ATCC 28846 / CBS 209.66 / NRRL 28638)</name>
    <name type="common">Delacroixia coronata</name>
    <dbReference type="NCBI Taxonomy" id="796925"/>
    <lineage>
        <taxon>Eukaryota</taxon>
        <taxon>Fungi</taxon>
        <taxon>Fungi incertae sedis</taxon>
        <taxon>Zoopagomycota</taxon>
        <taxon>Entomophthoromycotina</taxon>
        <taxon>Entomophthoromycetes</taxon>
        <taxon>Entomophthorales</taxon>
        <taxon>Ancylistaceae</taxon>
        <taxon>Conidiobolus</taxon>
    </lineage>
</organism>
<protein>
    <submittedName>
        <fullName evidence="1">Uncharacterized protein</fullName>
    </submittedName>
</protein>
<dbReference type="EMBL" id="KQ964448">
    <property type="protein sequence ID" value="KXN72735.1"/>
    <property type="molecule type" value="Genomic_DNA"/>
</dbReference>
<gene>
    <name evidence="1" type="ORF">CONCODRAFT_77672</name>
</gene>
<accession>A0A137PCN2</accession>